<dbReference type="InterPro" id="IPR029058">
    <property type="entry name" value="AB_hydrolase_fold"/>
</dbReference>
<name>A0A7W5H066_9GAMM</name>
<proteinExistence type="predicted"/>
<reference evidence="1 2" key="1">
    <citation type="submission" date="2020-08" db="EMBL/GenBank/DDBJ databases">
        <title>Genomic Encyclopedia of Type Strains, Phase III (KMG-III): the genomes of soil and plant-associated and newly described type strains.</title>
        <authorList>
            <person name="Whitman W."/>
        </authorList>
    </citation>
    <scope>NUCLEOTIDE SEQUENCE [LARGE SCALE GENOMIC DNA]</scope>
    <source>
        <strain evidence="1 2">CECT 7341</strain>
    </source>
</reference>
<dbReference type="SUPFAM" id="SSF53474">
    <property type="entry name" value="alpha/beta-Hydrolases"/>
    <property type="match status" value="1"/>
</dbReference>
<dbReference type="Gene3D" id="3.40.50.1820">
    <property type="entry name" value="alpha/beta hydrolase"/>
    <property type="match status" value="1"/>
</dbReference>
<sequence length="486" mass="55700">MTTSRLNPIIYVRGFAMREDEIEDTINTPYMGFNLGSTRIRQDPDRSFTRYIFESPLIRLMKEYGYQDVYHQGAVNQARLPRKSVVIHRYYEQESGEGRRPSLIEAAEELGSLILWLRDRVCGDDDQARADFKVYLVAHSMGGLVVRCLLQNMAVATKQVRDCVDKVFTYGTPHNGIEMGGFNVPRALGIWDINNFNRENIAKTLDLAPRNGRVNHLDGHFPPERFMSLVGTNHKDYNLTRYAVGSMSDGLVKIENAYIESGPRVYCYLSHSGYYGMVNAEEGYQNLTRFLFGDTRVTGRMVVEALPLPPSVAKARKKGQTIEGSYLFECTVTPRMHPPIPLSDRRAEHGSAIFRRFDEMFHPDRTGHAHARHPVLFSVFLDTRKIQTGRTMVFVADVAVRSTEFKVDGLWFLDQRIPDENLYRDKLVLRATRGTNGWTLRYVSADERWGENRGSELEQDDQGRYVPLDSPKGFRAKLYLDVTAWE</sequence>
<evidence type="ECO:0000313" key="2">
    <source>
        <dbReference type="Proteomes" id="UP000563050"/>
    </source>
</evidence>
<dbReference type="AlphaFoldDB" id="A0A7W5H066"/>
<keyword evidence="2" id="KW-1185">Reference proteome</keyword>
<organism evidence="1 2">
    <name type="scientific">Halomonas fontilapidosi</name>
    <dbReference type="NCBI Taxonomy" id="616675"/>
    <lineage>
        <taxon>Bacteria</taxon>
        <taxon>Pseudomonadati</taxon>
        <taxon>Pseudomonadota</taxon>
        <taxon>Gammaproteobacteria</taxon>
        <taxon>Oceanospirillales</taxon>
        <taxon>Halomonadaceae</taxon>
        <taxon>Halomonas</taxon>
    </lineage>
</organism>
<evidence type="ECO:0000313" key="1">
    <source>
        <dbReference type="EMBL" id="MBB3185345.1"/>
    </source>
</evidence>
<dbReference type="Proteomes" id="UP000563050">
    <property type="component" value="Unassembled WGS sequence"/>
</dbReference>
<dbReference type="RefSeq" id="WP_183314956.1">
    <property type="nucleotide sequence ID" value="NZ_JACHXQ010000011.1"/>
</dbReference>
<gene>
    <name evidence="1" type="ORF">FHR95_002926</name>
</gene>
<accession>A0A7W5H066</accession>
<dbReference type="EMBL" id="JACHXQ010000011">
    <property type="protein sequence ID" value="MBB3185345.1"/>
    <property type="molecule type" value="Genomic_DNA"/>
</dbReference>
<comment type="caution">
    <text evidence="1">The sequence shown here is derived from an EMBL/GenBank/DDBJ whole genome shotgun (WGS) entry which is preliminary data.</text>
</comment>
<evidence type="ECO:0008006" key="3">
    <source>
        <dbReference type="Google" id="ProtNLM"/>
    </source>
</evidence>
<protein>
    <recommendedName>
        <fullName evidence="3">DUF676 domain-containing protein</fullName>
    </recommendedName>
</protein>